<dbReference type="Proteomes" id="UP000307440">
    <property type="component" value="Unassembled WGS sequence"/>
</dbReference>
<proteinExistence type="predicted"/>
<reference evidence="1 2" key="1">
    <citation type="journal article" date="2019" name="Nat. Ecol. Evol.">
        <title>Megaphylogeny resolves global patterns of mushroom evolution.</title>
        <authorList>
            <person name="Varga T."/>
            <person name="Krizsan K."/>
            <person name="Foldi C."/>
            <person name="Dima B."/>
            <person name="Sanchez-Garcia M."/>
            <person name="Sanchez-Ramirez S."/>
            <person name="Szollosi G.J."/>
            <person name="Szarkandi J.G."/>
            <person name="Papp V."/>
            <person name="Albert L."/>
            <person name="Andreopoulos W."/>
            <person name="Angelini C."/>
            <person name="Antonin V."/>
            <person name="Barry K.W."/>
            <person name="Bougher N.L."/>
            <person name="Buchanan P."/>
            <person name="Buyck B."/>
            <person name="Bense V."/>
            <person name="Catcheside P."/>
            <person name="Chovatia M."/>
            <person name="Cooper J."/>
            <person name="Damon W."/>
            <person name="Desjardin D."/>
            <person name="Finy P."/>
            <person name="Geml J."/>
            <person name="Haridas S."/>
            <person name="Hughes K."/>
            <person name="Justo A."/>
            <person name="Karasinski D."/>
            <person name="Kautmanova I."/>
            <person name="Kiss B."/>
            <person name="Kocsube S."/>
            <person name="Kotiranta H."/>
            <person name="LaButti K.M."/>
            <person name="Lechner B.E."/>
            <person name="Liimatainen K."/>
            <person name="Lipzen A."/>
            <person name="Lukacs Z."/>
            <person name="Mihaltcheva S."/>
            <person name="Morgado L.N."/>
            <person name="Niskanen T."/>
            <person name="Noordeloos M.E."/>
            <person name="Ohm R.A."/>
            <person name="Ortiz-Santana B."/>
            <person name="Ovrebo C."/>
            <person name="Racz N."/>
            <person name="Riley R."/>
            <person name="Savchenko A."/>
            <person name="Shiryaev A."/>
            <person name="Soop K."/>
            <person name="Spirin V."/>
            <person name="Szebenyi C."/>
            <person name="Tomsovsky M."/>
            <person name="Tulloss R.E."/>
            <person name="Uehling J."/>
            <person name="Grigoriev I.V."/>
            <person name="Vagvolgyi C."/>
            <person name="Papp T."/>
            <person name="Martin F.M."/>
            <person name="Miettinen O."/>
            <person name="Hibbett D.S."/>
            <person name="Nagy L.G."/>
        </authorList>
    </citation>
    <scope>NUCLEOTIDE SEQUENCE [LARGE SCALE GENOMIC DNA]</scope>
    <source>
        <strain evidence="1 2">CBS 121175</strain>
    </source>
</reference>
<accession>A0A5C3L4L4</accession>
<dbReference type="OrthoDB" id="2879636at2759"/>
<evidence type="ECO:0000313" key="2">
    <source>
        <dbReference type="Proteomes" id="UP000307440"/>
    </source>
</evidence>
<name>A0A5C3L4L4_COPMA</name>
<evidence type="ECO:0008006" key="3">
    <source>
        <dbReference type="Google" id="ProtNLM"/>
    </source>
</evidence>
<dbReference type="EMBL" id="ML210159">
    <property type="protein sequence ID" value="TFK27964.1"/>
    <property type="molecule type" value="Genomic_DNA"/>
</dbReference>
<organism evidence="1 2">
    <name type="scientific">Coprinopsis marcescibilis</name>
    <name type="common">Agaric fungus</name>
    <name type="synonym">Psathyrella marcescibilis</name>
    <dbReference type="NCBI Taxonomy" id="230819"/>
    <lineage>
        <taxon>Eukaryota</taxon>
        <taxon>Fungi</taxon>
        <taxon>Dikarya</taxon>
        <taxon>Basidiomycota</taxon>
        <taxon>Agaricomycotina</taxon>
        <taxon>Agaricomycetes</taxon>
        <taxon>Agaricomycetidae</taxon>
        <taxon>Agaricales</taxon>
        <taxon>Agaricineae</taxon>
        <taxon>Psathyrellaceae</taxon>
        <taxon>Coprinopsis</taxon>
    </lineage>
</organism>
<sequence length="278" mass="31739">MFEVVGYVDDASQVVPMYDKPSDLSSLVKALYDGVNSDLEDPMDFFQLAGVLRLSTKYCATRIRVQTIRLLLKTWSSTLEGHDEMVKKALLAPIANNLTYPYVHPLHVLNLAHETDVQVIRPSALYFLSVYQLSEVLEGGHPKLMVEHPSKPSSELSLGDIRDYTLVYQFRINAALDFIRNFCRDLATSPRCGAIETCGRQFGLMVTRLHNKWQPKTGPLFFMYQVIEQTRHAQSICALCRSHFHVEAQKQRQENWNMLPAVAGFSSWEELEERDLKG</sequence>
<protein>
    <recommendedName>
        <fullName evidence="3">BTB domain-containing protein</fullName>
    </recommendedName>
</protein>
<gene>
    <name evidence="1" type="ORF">FA15DRAFT_585297</name>
</gene>
<keyword evidence="2" id="KW-1185">Reference proteome</keyword>
<dbReference type="AlphaFoldDB" id="A0A5C3L4L4"/>
<evidence type="ECO:0000313" key="1">
    <source>
        <dbReference type="EMBL" id="TFK27964.1"/>
    </source>
</evidence>
<dbReference type="STRING" id="230819.A0A5C3L4L4"/>